<reference evidence="1 2" key="1">
    <citation type="submission" date="2024-04" db="EMBL/GenBank/DDBJ databases">
        <title>Luteolibacter sp. isolated from soil.</title>
        <authorList>
            <person name="An J."/>
        </authorList>
    </citation>
    <scope>NUCLEOTIDE SEQUENCE [LARGE SCALE GENOMIC DNA]</scope>
    <source>
        <strain evidence="1 2">Y139</strain>
    </source>
</reference>
<organism evidence="1 2">
    <name type="scientific">Luteolibacter soli</name>
    <dbReference type="NCBI Taxonomy" id="3135280"/>
    <lineage>
        <taxon>Bacteria</taxon>
        <taxon>Pseudomonadati</taxon>
        <taxon>Verrucomicrobiota</taxon>
        <taxon>Verrucomicrobiia</taxon>
        <taxon>Verrucomicrobiales</taxon>
        <taxon>Verrucomicrobiaceae</taxon>
        <taxon>Luteolibacter</taxon>
    </lineage>
</organism>
<dbReference type="RefSeq" id="WP_341408249.1">
    <property type="nucleotide sequence ID" value="NZ_JBBUKT010000022.1"/>
</dbReference>
<gene>
    <name evidence="1" type="ORF">WKV53_28435</name>
</gene>
<keyword evidence="2" id="KW-1185">Reference proteome</keyword>
<protein>
    <submittedName>
        <fullName evidence="1">Uncharacterized protein</fullName>
    </submittedName>
</protein>
<name>A0ABU9B360_9BACT</name>
<accession>A0ABU9B360</accession>
<comment type="caution">
    <text evidence="1">The sequence shown here is derived from an EMBL/GenBank/DDBJ whole genome shotgun (WGS) entry which is preliminary data.</text>
</comment>
<dbReference type="EMBL" id="JBBUKT010000022">
    <property type="protein sequence ID" value="MEK7954478.1"/>
    <property type="molecule type" value="Genomic_DNA"/>
</dbReference>
<proteinExistence type="predicted"/>
<evidence type="ECO:0000313" key="1">
    <source>
        <dbReference type="EMBL" id="MEK7954478.1"/>
    </source>
</evidence>
<evidence type="ECO:0000313" key="2">
    <source>
        <dbReference type="Proteomes" id="UP001371305"/>
    </source>
</evidence>
<dbReference type="Proteomes" id="UP001371305">
    <property type="component" value="Unassembled WGS sequence"/>
</dbReference>
<sequence length="70" mass="7600">MAEELTSGLAAEEGGDRLRAAEVYRILAISAYRAGAVSSAKIYFRLSTKTAPDSWIEVLGHPILSQLFDD</sequence>